<keyword evidence="8" id="KW-0813">Transport</keyword>
<dbReference type="PRINTS" id="PR00119">
    <property type="entry name" value="CATATPASE"/>
</dbReference>
<evidence type="ECO:0000259" key="13">
    <source>
        <dbReference type="Pfam" id="PF00122"/>
    </source>
</evidence>
<dbReference type="GO" id="GO:0005886">
    <property type="term" value="C:plasma membrane"/>
    <property type="evidence" value="ECO:0007669"/>
    <property type="project" value="UniProtKB-SubCell"/>
</dbReference>
<keyword evidence="12" id="KW-1003">Cell membrane</keyword>
<comment type="similarity">
    <text evidence="2 12">Belongs to the cation transport ATPase (P-type) (TC 3.A.3) family. Type IB subfamily.</text>
</comment>
<dbReference type="PANTHER" id="PTHR48085:SF5">
    <property type="entry name" value="CADMIUM_ZINC-TRANSPORTING ATPASE HMA4-RELATED"/>
    <property type="match status" value="1"/>
</dbReference>
<feature type="transmembrane region" description="Helical" evidence="12">
    <location>
        <begin position="570"/>
        <end position="590"/>
    </location>
</feature>
<dbReference type="PROSITE" id="PS01229">
    <property type="entry name" value="COF_2"/>
    <property type="match status" value="1"/>
</dbReference>
<dbReference type="EMBL" id="PUFI01000005">
    <property type="protein sequence ID" value="TDG69498.1"/>
    <property type="molecule type" value="Genomic_DNA"/>
</dbReference>
<dbReference type="SUPFAM" id="SSF56784">
    <property type="entry name" value="HAD-like"/>
    <property type="match status" value="1"/>
</dbReference>
<keyword evidence="3" id="KW-0104">Cadmium</keyword>
<dbReference type="STRING" id="907931.GCA_000165675_01435"/>
<sequence length="615" mass="66725">MLKILQLTNQHQKIYIVLMTSLIIVSFVSGWLGNGMIGHFIMLVVTILGGSPIVIQGISALRYKVVSIELLVSFAVIGAILIGEFSESGIVVWLFALGRFLEARTLTRTRSAIAQLVQLMPKQALRISTPTSRIFELIDIDDIQVGDYVLVKTGSQIPVDGKIVNGEGAINEASITGESKINFKSQAQNVFAGTSLDSGTLVIQADKVGEDTAFGKIIDLVETSQDSQSQAQQIIDRFAKYYTPVVLVLAVLIGIVTRDIRLAITVLILGCPGALVIGVPVSTVAGIGVAARHGILVKGSEALVQLRKVTTFAFDKTGTVTKGTPTVTAVQNYQGLEMQNLAIVASIEHESNHPLAQAIQKEYTTLELMPIDKTVVIKGKGIVANVGQQQVVVGNQQLMHDYDIDLTIGQQDTDYFLREGYSLVYVAMNHQLHLLLGIHDPLKPEATKIMQQLRELDNQRLVLMSGDQQRAVEIVAHQLKLTQAYGDCLPENKMALIQQYQSHGERVAFVGDGVNDSPALVTANVGIAMGNGTDIAMDVADIVLMHADLNKLPLAVKIARATAMNMYQNIIIAMLTVVFLLIGLFTGYIFMASGMLIHELSIIVVTLNGVRLLRL</sequence>
<evidence type="ECO:0000256" key="12">
    <source>
        <dbReference type="RuleBase" id="RU362081"/>
    </source>
</evidence>
<evidence type="ECO:0000256" key="3">
    <source>
        <dbReference type="ARBA" id="ARBA00022539"/>
    </source>
</evidence>
<evidence type="ECO:0000256" key="6">
    <source>
        <dbReference type="ARBA" id="ARBA00022967"/>
    </source>
</evidence>
<dbReference type="SUPFAM" id="SSF81665">
    <property type="entry name" value="Calcium ATPase, transmembrane domain M"/>
    <property type="match status" value="1"/>
</dbReference>
<feature type="transmembrane region" description="Helical" evidence="12">
    <location>
        <begin position="70"/>
        <end position="96"/>
    </location>
</feature>
<dbReference type="SFLD" id="SFLDG00002">
    <property type="entry name" value="C1.7:_P-type_atpase_like"/>
    <property type="match status" value="1"/>
</dbReference>
<dbReference type="Proteomes" id="UP000295681">
    <property type="component" value="Unassembled WGS sequence"/>
</dbReference>
<dbReference type="AlphaFoldDB" id="A0A4R5NAS4"/>
<accession>A0A4R5NAS4</accession>
<dbReference type="GO" id="GO:0046872">
    <property type="term" value="F:metal ion binding"/>
    <property type="evidence" value="ECO:0007669"/>
    <property type="project" value="UniProtKB-KW"/>
</dbReference>
<evidence type="ECO:0000256" key="11">
    <source>
        <dbReference type="ARBA" id="ARBA00049338"/>
    </source>
</evidence>
<dbReference type="PRINTS" id="PR00120">
    <property type="entry name" value="HATPASE"/>
</dbReference>
<dbReference type="CDD" id="cd02079">
    <property type="entry name" value="P-type_ATPase_HM"/>
    <property type="match status" value="1"/>
</dbReference>
<dbReference type="Pfam" id="PF00122">
    <property type="entry name" value="E1-E2_ATPase"/>
    <property type="match status" value="1"/>
</dbReference>
<dbReference type="RefSeq" id="WP_010007275.1">
    <property type="nucleotide sequence ID" value="NZ_JAGYGP010000001.1"/>
</dbReference>
<evidence type="ECO:0000256" key="10">
    <source>
        <dbReference type="ARBA" id="ARBA00039103"/>
    </source>
</evidence>
<comment type="catalytic activity">
    <reaction evidence="11">
        <text>Cd(2+)(in) + ATP + H2O = Cd(2+)(out) + ADP + phosphate + H(+)</text>
        <dbReference type="Rhea" id="RHEA:12132"/>
        <dbReference type="ChEBI" id="CHEBI:15377"/>
        <dbReference type="ChEBI" id="CHEBI:15378"/>
        <dbReference type="ChEBI" id="CHEBI:30616"/>
        <dbReference type="ChEBI" id="CHEBI:43474"/>
        <dbReference type="ChEBI" id="CHEBI:48775"/>
        <dbReference type="ChEBI" id="CHEBI:456216"/>
        <dbReference type="EC" id="7.2.2.21"/>
    </reaction>
</comment>
<evidence type="ECO:0000256" key="7">
    <source>
        <dbReference type="ARBA" id="ARBA00022989"/>
    </source>
</evidence>
<evidence type="ECO:0000256" key="1">
    <source>
        <dbReference type="ARBA" id="ARBA00004651"/>
    </source>
</evidence>
<dbReference type="InterPro" id="IPR018303">
    <property type="entry name" value="ATPase_P-typ_P_site"/>
</dbReference>
<keyword evidence="15" id="KW-1185">Reference proteome</keyword>
<evidence type="ECO:0000256" key="5">
    <source>
        <dbReference type="ARBA" id="ARBA00022723"/>
    </source>
</evidence>
<dbReference type="InterPro" id="IPR001757">
    <property type="entry name" value="P_typ_ATPase"/>
</dbReference>
<protein>
    <recommendedName>
        <fullName evidence="10">Cd(2+)-exporting ATPase</fullName>
        <ecNumber evidence="10">7.2.2.21</ecNumber>
    </recommendedName>
</protein>
<proteinExistence type="inferred from homology"/>
<dbReference type="PANTHER" id="PTHR48085">
    <property type="entry name" value="CADMIUM/ZINC-TRANSPORTING ATPASE HMA2-RELATED"/>
    <property type="match status" value="1"/>
</dbReference>
<gene>
    <name evidence="14" type="ORF">C5L23_000960</name>
</gene>
<reference evidence="14 15" key="1">
    <citation type="journal article" date="2019" name="Appl. Microbiol. Biotechnol.">
        <title>Uncovering carbohydrate metabolism through a genotype-phenotype association study of 56 lactic acid bacteria genomes.</title>
        <authorList>
            <person name="Buron-Moles G."/>
            <person name="Chailyan A."/>
            <person name="Dolejs I."/>
            <person name="Forster J."/>
            <person name="Miks M.H."/>
        </authorList>
    </citation>
    <scope>NUCLEOTIDE SEQUENCE [LARGE SCALE GENOMIC DNA]</scope>
    <source>
        <strain evidence="14 15">ATCC 700006</strain>
    </source>
</reference>
<evidence type="ECO:0000313" key="14">
    <source>
        <dbReference type="EMBL" id="TDG69498.1"/>
    </source>
</evidence>
<dbReference type="InterPro" id="IPR059000">
    <property type="entry name" value="ATPase_P-type_domA"/>
</dbReference>
<evidence type="ECO:0000256" key="2">
    <source>
        <dbReference type="ARBA" id="ARBA00006024"/>
    </source>
</evidence>
<dbReference type="SFLD" id="SFLDF00027">
    <property type="entry name" value="p-type_atpase"/>
    <property type="match status" value="1"/>
</dbReference>
<dbReference type="NCBIfam" id="TIGR01494">
    <property type="entry name" value="ATPase_P-type"/>
    <property type="match status" value="1"/>
</dbReference>
<dbReference type="InterPro" id="IPR036412">
    <property type="entry name" value="HAD-like_sf"/>
</dbReference>
<dbReference type="Gene3D" id="3.40.1110.10">
    <property type="entry name" value="Calcium-transporting ATPase, cytoplasmic domain N"/>
    <property type="match status" value="1"/>
</dbReference>
<dbReference type="GO" id="GO:0008551">
    <property type="term" value="F:P-type cadmium transporter activity"/>
    <property type="evidence" value="ECO:0007669"/>
    <property type="project" value="UniProtKB-EC"/>
</dbReference>
<comment type="caution">
    <text evidence="14">The sequence shown here is derived from an EMBL/GenBank/DDBJ whole genome shotgun (WGS) entry which is preliminary data.</text>
</comment>
<feature type="transmembrane region" description="Helical" evidence="12">
    <location>
        <begin position="40"/>
        <end position="58"/>
    </location>
</feature>
<dbReference type="SUPFAM" id="SSF81653">
    <property type="entry name" value="Calcium ATPase, transduction domain A"/>
    <property type="match status" value="1"/>
</dbReference>
<dbReference type="InterPro" id="IPR023214">
    <property type="entry name" value="HAD_sf"/>
</dbReference>
<evidence type="ECO:0000313" key="15">
    <source>
        <dbReference type="Proteomes" id="UP000295681"/>
    </source>
</evidence>
<keyword evidence="9 12" id="KW-0472">Membrane</keyword>
<dbReference type="NCBIfam" id="TIGR01525">
    <property type="entry name" value="ATPase-IB_hvy"/>
    <property type="match status" value="1"/>
</dbReference>
<dbReference type="Gene3D" id="3.40.50.1000">
    <property type="entry name" value="HAD superfamily/HAD-like"/>
    <property type="match status" value="1"/>
</dbReference>
<feature type="transmembrane region" description="Helical" evidence="12">
    <location>
        <begin position="14"/>
        <end position="33"/>
    </location>
</feature>
<feature type="domain" description="P-type ATPase A" evidence="13">
    <location>
        <begin position="134"/>
        <end position="222"/>
    </location>
</feature>
<dbReference type="GO" id="GO:0005524">
    <property type="term" value="F:ATP binding"/>
    <property type="evidence" value="ECO:0007669"/>
    <property type="project" value="UniProtKB-UniRule"/>
</dbReference>
<dbReference type="Gene3D" id="2.70.150.10">
    <property type="entry name" value="Calcium-transporting ATPase, cytoplasmic transduction domain A"/>
    <property type="match status" value="1"/>
</dbReference>
<dbReference type="Pfam" id="PF00702">
    <property type="entry name" value="Hydrolase"/>
    <property type="match status" value="1"/>
</dbReference>
<dbReference type="InterPro" id="IPR023298">
    <property type="entry name" value="ATPase_P-typ_TM_dom_sf"/>
</dbReference>
<feature type="transmembrane region" description="Helical" evidence="12">
    <location>
        <begin position="238"/>
        <end position="256"/>
    </location>
</feature>
<dbReference type="InterPro" id="IPR044492">
    <property type="entry name" value="P_typ_ATPase_HD_dom"/>
</dbReference>
<comment type="subcellular location">
    <subcellularLocation>
        <location evidence="1">Cell membrane</location>
        <topology evidence="1">Multi-pass membrane protein</topology>
    </subcellularLocation>
</comment>
<evidence type="ECO:0000256" key="9">
    <source>
        <dbReference type="ARBA" id="ARBA00023136"/>
    </source>
</evidence>
<dbReference type="GO" id="GO:0016887">
    <property type="term" value="F:ATP hydrolysis activity"/>
    <property type="evidence" value="ECO:0007669"/>
    <property type="project" value="InterPro"/>
</dbReference>
<dbReference type="InterPro" id="IPR051014">
    <property type="entry name" value="Cation_Transport_ATPase_IB"/>
</dbReference>
<name>A0A4R5NAS4_9LACO</name>
<organism evidence="14 15">
    <name type="scientific">Leuconostoc fallax</name>
    <dbReference type="NCBI Taxonomy" id="1251"/>
    <lineage>
        <taxon>Bacteria</taxon>
        <taxon>Bacillati</taxon>
        <taxon>Bacillota</taxon>
        <taxon>Bacilli</taxon>
        <taxon>Lactobacillales</taxon>
        <taxon>Lactobacillaceae</taxon>
        <taxon>Leuconostoc</taxon>
    </lineage>
</organism>
<dbReference type="FunFam" id="2.70.150.10:FF:000002">
    <property type="entry name" value="Copper-transporting ATPase 1, putative"/>
    <property type="match status" value="1"/>
</dbReference>
<keyword evidence="4 12" id="KW-0812">Transmembrane</keyword>
<dbReference type="InterPro" id="IPR008250">
    <property type="entry name" value="ATPase_P-typ_transduc_dom_A_sf"/>
</dbReference>
<dbReference type="InterPro" id="IPR023299">
    <property type="entry name" value="ATPase_P-typ_cyto_dom_N"/>
</dbReference>
<dbReference type="EC" id="7.2.2.21" evidence="10"/>
<feature type="transmembrane region" description="Helical" evidence="12">
    <location>
        <begin position="262"/>
        <end position="291"/>
    </location>
</feature>
<keyword evidence="8" id="KW-0406">Ion transport</keyword>
<keyword evidence="12" id="KW-0067">ATP-binding</keyword>
<keyword evidence="12" id="KW-0547">Nucleotide-binding</keyword>
<dbReference type="PROSITE" id="PS00154">
    <property type="entry name" value="ATPASE_E1_E2"/>
    <property type="match status" value="1"/>
</dbReference>
<keyword evidence="5 12" id="KW-0479">Metal-binding</keyword>
<keyword evidence="7 12" id="KW-1133">Transmembrane helix</keyword>
<evidence type="ECO:0000256" key="8">
    <source>
        <dbReference type="ARBA" id="ARBA00023065"/>
    </source>
</evidence>
<evidence type="ECO:0000256" key="4">
    <source>
        <dbReference type="ARBA" id="ARBA00022692"/>
    </source>
</evidence>
<dbReference type="InterPro" id="IPR027256">
    <property type="entry name" value="P-typ_ATPase_IB"/>
</dbReference>
<dbReference type="SFLD" id="SFLDS00003">
    <property type="entry name" value="Haloacid_Dehalogenase"/>
    <property type="match status" value="1"/>
</dbReference>
<keyword evidence="6" id="KW-1278">Translocase</keyword>